<dbReference type="InterPro" id="IPR000529">
    <property type="entry name" value="Ribosomal_bS6"/>
</dbReference>
<evidence type="ECO:0000256" key="2">
    <source>
        <dbReference type="ARBA" id="ARBA00035294"/>
    </source>
</evidence>
<keyword evidence="3" id="KW-0687">Ribonucleoprotein</keyword>
<dbReference type="GO" id="GO:0005737">
    <property type="term" value="C:cytoplasm"/>
    <property type="evidence" value="ECO:0007669"/>
    <property type="project" value="UniProtKB-ARBA"/>
</dbReference>
<dbReference type="GO" id="GO:0006412">
    <property type="term" value="P:translation"/>
    <property type="evidence" value="ECO:0007669"/>
    <property type="project" value="UniProtKB-UniRule"/>
</dbReference>
<dbReference type="EMBL" id="JAAGRR010000094">
    <property type="protein sequence ID" value="NDY42871.1"/>
    <property type="molecule type" value="Genomic_DNA"/>
</dbReference>
<keyword evidence="3" id="KW-0694">RNA-binding</keyword>
<dbReference type="Proteomes" id="UP000469346">
    <property type="component" value="Unassembled WGS sequence"/>
</dbReference>
<dbReference type="NCBIfam" id="TIGR00166">
    <property type="entry name" value="S6"/>
    <property type="match status" value="1"/>
</dbReference>
<evidence type="ECO:0000256" key="4">
    <source>
        <dbReference type="SAM" id="MobiDB-lite"/>
    </source>
</evidence>
<name>A0A6N9TNK2_DISTH</name>
<keyword evidence="6" id="KW-1185">Reference proteome</keyword>
<gene>
    <name evidence="3 5" type="primary">rpsF</name>
    <name evidence="5" type="ORF">G3N55_08445</name>
</gene>
<dbReference type="RefSeq" id="WP_163299000.1">
    <property type="nucleotide sequence ID" value="NZ_JAAGRR010000094.1"/>
</dbReference>
<dbReference type="GO" id="GO:0070181">
    <property type="term" value="F:small ribosomal subunit rRNA binding"/>
    <property type="evidence" value="ECO:0007669"/>
    <property type="project" value="TreeGrafter"/>
</dbReference>
<reference evidence="5 6" key="1">
    <citation type="submission" date="2020-02" db="EMBL/GenBank/DDBJ databases">
        <title>Comparative genomics of sulfur disproportionating microorganisms.</title>
        <authorList>
            <person name="Ward L.M."/>
            <person name="Bertran E."/>
            <person name="Johnston D.T."/>
        </authorList>
    </citation>
    <scope>NUCLEOTIDE SEQUENCE [LARGE SCALE GENOMIC DNA]</scope>
    <source>
        <strain evidence="5 6">DSM 100025</strain>
    </source>
</reference>
<dbReference type="GO" id="GO:1990904">
    <property type="term" value="C:ribonucleoprotein complex"/>
    <property type="evidence" value="ECO:0007669"/>
    <property type="project" value="UniProtKB-KW"/>
</dbReference>
<dbReference type="GO" id="GO:0005840">
    <property type="term" value="C:ribosome"/>
    <property type="evidence" value="ECO:0007669"/>
    <property type="project" value="UniProtKB-KW"/>
</dbReference>
<dbReference type="HAMAP" id="MF_00360">
    <property type="entry name" value="Ribosomal_bS6"/>
    <property type="match status" value="1"/>
</dbReference>
<comment type="caution">
    <text evidence="5">The sequence shown here is derived from an EMBL/GenBank/DDBJ whole genome shotgun (WGS) entry which is preliminary data.</text>
</comment>
<sequence length="157" mass="17143">MSLRYYETLYLLRPDLGEADRAAVGEALRGIVTSRGGQVVEEAPWPLRRLAYPVKKHTQGYYVLMEYGATPDTVAEITRVLRIDERALKFLTLQKDDTFDAEAIAREKEALAQKKAAEAPAEAAAPEAASPRQEPAPAAEPETPAEPPAPATDEPAE</sequence>
<evidence type="ECO:0000256" key="3">
    <source>
        <dbReference type="HAMAP-Rule" id="MF_00360"/>
    </source>
</evidence>
<dbReference type="CDD" id="cd00473">
    <property type="entry name" value="bS6"/>
    <property type="match status" value="1"/>
</dbReference>
<organism evidence="5 6">
    <name type="scientific">Dissulfurirhabdus thermomarina</name>
    <dbReference type="NCBI Taxonomy" id="1765737"/>
    <lineage>
        <taxon>Bacteria</taxon>
        <taxon>Deltaproteobacteria</taxon>
        <taxon>Dissulfurirhabdaceae</taxon>
        <taxon>Dissulfurirhabdus</taxon>
    </lineage>
</organism>
<dbReference type="Pfam" id="PF01250">
    <property type="entry name" value="Ribosomal_S6"/>
    <property type="match status" value="1"/>
</dbReference>
<keyword evidence="3" id="KW-0699">rRNA-binding</keyword>
<comment type="function">
    <text evidence="3">Binds together with bS18 to 16S ribosomal RNA.</text>
</comment>
<dbReference type="GO" id="GO:0003735">
    <property type="term" value="F:structural constituent of ribosome"/>
    <property type="evidence" value="ECO:0007669"/>
    <property type="project" value="InterPro"/>
</dbReference>
<keyword evidence="3 5" id="KW-0689">Ribosomal protein</keyword>
<evidence type="ECO:0000313" key="5">
    <source>
        <dbReference type="EMBL" id="NDY42871.1"/>
    </source>
</evidence>
<feature type="region of interest" description="Disordered" evidence="4">
    <location>
        <begin position="109"/>
        <end position="157"/>
    </location>
</feature>
<dbReference type="InterPro" id="IPR035980">
    <property type="entry name" value="Ribosomal_bS6_sf"/>
</dbReference>
<dbReference type="InterPro" id="IPR020814">
    <property type="entry name" value="Ribosomal_S6_plastid/chlpt"/>
</dbReference>
<evidence type="ECO:0000256" key="1">
    <source>
        <dbReference type="ARBA" id="ARBA00009512"/>
    </source>
</evidence>
<accession>A0A6N9TNK2</accession>
<comment type="similarity">
    <text evidence="1 3">Belongs to the bacterial ribosomal protein bS6 family.</text>
</comment>
<proteinExistence type="inferred from homology"/>
<dbReference type="SUPFAM" id="SSF54995">
    <property type="entry name" value="Ribosomal protein S6"/>
    <property type="match status" value="1"/>
</dbReference>
<dbReference type="PANTHER" id="PTHR21011">
    <property type="entry name" value="MITOCHONDRIAL 28S RIBOSOMAL PROTEIN S6"/>
    <property type="match status" value="1"/>
</dbReference>
<evidence type="ECO:0000313" key="6">
    <source>
        <dbReference type="Proteomes" id="UP000469346"/>
    </source>
</evidence>
<dbReference type="PANTHER" id="PTHR21011:SF1">
    <property type="entry name" value="SMALL RIBOSOMAL SUBUNIT PROTEIN BS6M"/>
    <property type="match status" value="1"/>
</dbReference>
<protein>
    <recommendedName>
        <fullName evidence="2 3">Small ribosomal subunit protein bS6</fullName>
    </recommendedName>
</protein>
<dbReference type="AlphaFoldDB" id="A0A6N9TNK2"/>
<dbReference type="InterPro" id="IPR014717">
    <property type="entry name" value="Transl_elong_EF1B/ribsomal_bS6"/>
</dbReference>
<feature type="compositionally biased region" description="Low complexity" evidence="4">
    <location>
        <begin position="118"/>
        <end position="142"/>
    </location>
</feature>
<dbReference type="Gene3D" id="3.30.70.60">
    <property type="match status" value="1"/>
</dbReference>